<feature type="signal peptide" evidence="2">
    <location>
        <begin position="1"/>
        <end position="17"/>
    </location>
</feature>
<evidence type="ECO:0008006" key="5">
    <source>
        <dbReference type="Google" id="ProtNLM"/>
    </source>
</evidence>
<feature type="chain" id="PRO_5045648358" description="Lipoprotein" evidence="2">
    <location>
        <begin position="18"/>
        <end position="108"/>
    </location>
</feature>
<dbReference type="RefSeq" id="WP_330196201.1">
    <property type="nucleotide sequence ID" value="NZ_JAZDRO010000003.1"/>
</dbReference>
<evidence type="ECO:0000313" key="3">
    <source>
        <dbReference type="EMBL" id="MEE2566650.1"/>
    </source>
</evidence>
<reference evidence="3 4" key="1">
    <citation type="submission" date="2024-01" db="EMBL/GenBank/DDBJ databases">
        <title>Hyphobacterium bacterium isolated from marine sediment.</title>
        <authorList>
            <person name="Zhao S."/>
        </authorList>
    </citation>
    <scope>NUCLEOTIDE SEQUENCE [LARGE SCALE GENOMIC DNA]</scope>
    <source>
        <strain evidence="3 4">Y60-23</strain>
    </source>
</reference>
<protein>
    <recommendedName>
        <fullName evidence="5">Lipoprotein</fullName>
    </recommendedName>
</protein>
<sequence length="108" mass="11352">MARIFAILLPVFAAACAVPDLPGGPAEDPRWYDARVAGEEQATEAPDTIPALVITPEEEAARAASQAATLAAGDAIRNDDRASAETDYDTDSYAEAARERANPPARPD</sequence>
<keyword evidence="4" id="KW-1185">Reference proteome</keyword>
<accession>A0ABU7LZN8</accession>
<evidence type="ECO:0000313" key="4">
    <source>
        <dbReference type="Proteomes" id="UP001310692"/>
    </source>
</evidence>
<dbReference type="PROSITE" id="PS51257">
    <property type="entry name" value="PROKAR_LIPOPROTEIN"/>
    <property type="match status" value="1"/>
</dbReference>
<gene>
    <name evidence="3" type="ORF">V0U35_08155</name>
</gene>
<keyword evidence="2" id="KW-0732">Signal</keyword>
<name>A0ABU7LZN8_9PROT</name>
<dbReference type="EMBL" id="JAZDRO010000003">
    <property type="protein sequence ID" value="MEE2566650.1"/>
    <property type="molecule type" value="Genomic_DNA"/>
</dbReference>
<evidence type="ECO:0000256" key="1">
    <source>
        <dbReference type="SAM" id="MobiDB-lite"/>
    </source>
</evidence>
<feature type="compositionally biased region" description="Low complexity" evidence="1">
    <location>
        <begin position="64"/>
        <end position="75"/>
    </location>
</feature>
<comment type="caution">
    <text evidence="3">The sequence shown here is derived from an EMBL/GenBank/DDBJ whole genome shotgun (WGS) entry which is preliminary data.</text>
</comment>
<feature type="region of interest" description="Disordered" evidence="1">
    <location>
        <begin position="64"/>
        <end position="108"/>
    </location>
</feature>
<feature type="compositionally biased region" description="Basic and acidic residues" evidence="1">
    <location>
        <begin position="96"/>
        <end position="108"/>
    </location>
</feature>
<dbReference type="Proteomes" id="UP001310692">
    <property type="component" value="Unassembled WGS sequence"/>
</dbReference>
<organism evidence="3 4">
    <name type="scientific">Hyphobacterium marinum</name>
    <dbReference type="NCBI Taxonomy" id="3116574"/>
    <lineage>
        <taxon>Bacteria</taxon>
        <taxon>Pseudomonadati</taxon>
        <taxon>Pseudomonadota</taxon>
        <taxon>Alphaproteobacteria</taxon>
        <taxon>Maricaulales</taxon>
        <taxon>Maricaulaceae</taxon>
        <taxon>Hyphobacterium</taxon>
    </lineage>
</organism>
<proteinExistence type="predicted"/>
<evidence type="ECO:0000256" key="2">
    <source>
        <dbReference type="SAM" id="SignalP"/>
    </source>
</evidence>